<dbReference type="Proteomes" id="UP000076088">
    <property type="component" value="Chromosome"/>
</dbReference>
<sequence>MTVLTVTDHAITRYRERVEDIPDECIIERRTGPMFDLAARMGGGSVILASGHRVVCSSIAIITVLPRGAKCLARPGYSGRD</sequence>
<evidence type="ECO:0000313" key="2">
    <source>
        <dbReference type="Proteomes" id="UP000076088"/>
    </source>
</evidence>
<reference evidence="2" key="1">
    <citation type="submission" date="2015-11" db="EMBL/GenBank/DDBJ databases">
        <title>Complete genome sequence of a polyethylene-glycol degrader Sphingopyxis macrogoltabida 203N (NBRC 111659).</title>
        <authorList>
            <person name="Yoshiyuki O."/>
            <person name="Shouta N."/>
            <person name="Nagata Y."/>
            <person name="Numata M."/>
            <person name="Tsuchikane K."/>
            <person name="Hosoyama A."/>
            <person name="Yamazoe A."/>
            <person name="Tsuda M."/>
            <person name="Fujita N."/>
            <person name="Kawai F."/>
        </authorList>
    </citation>
    <scope>NUCLEOTIDE SEQUENCE [LARGE SCALE GENOMIC DNA]</scope>
    <source>
        <strain evidence="2">203N</strain>
    </source>
</reference>
<name>A0AAC8Z194_SPHMC</name>
<dbReference type="AlphaFoldDB" id="A0AAC8Z194"/>
<dbReference type="RefSeq" id="WP_054726261.1">
    <property type="nucleotide sequence ID" value="NZ_CP009429.1"/>
</dbReference>
<proteinExistence type="predicted"/>
<evidence type="ECO:0000313" key="1">
    <source>
        <dbReference type="EMBL" id="AMU89907.1"/>
    </source>
</evidence>
<dbReference type="KEGG" id="smaz:LH19_07065"/>
<reference evidence="1 2" key="2">
    <citation type="journal article" date="2016" name="Genome Announc.">
        <title>Complete Genome Sequence of Sphingopyxis macrogoltabida Strain 203N (NBRC 111659), a Polyethylene Glycol Degrader.</title>
        <authorList>
            <person name="Ohtsubo Y."/>
            <person name="Nonoyama S."/>
            <person name="Nagata Y."/>
            <person name="Numata M."/>
            <person name="Tsuchikane K."/>
            <person name="Hosoyama A."/>
            <person name="Yamazoe A."/>
            <person name="Tsuda M."/>
            <person name="Fujita N."/>
            <person name="Kawai F."/>
        </authorList>
    </citation>
    <scope>NUCLEOTIDE SEQUENCE [LARGE SCALE GENOMIC DNA]</scope>
    <source>
        <strain evidence="1 2">203N</strain>
    </source>
</reference>
<protein>
    <submittedName>
        <fullName evidence="1">Uncharacterized protein</fullName>
    </submittedName>
</protein>
<accession>A0AAC8Z194</accession>
<keyword evidence="2" id="KW-1185">Reference proteome</keyword>
<gene>
    <name evidence="1" type="ORF">ATM17_12760</name>
</gene>
<organism evidence="1 2">
    <name type="scientific">Sphingopyxis macrogoltabida</name>
    <name type="common">Sphingomonas macrogoltabidus</name>
    <dbReference type="NCBI Taxonomy" id="33050"/>
    <lineage>
        <taxon>Bacteria</taxon>
        <taxon>Pseudomonadati</taxon>
        <taxon>Pseudomonadota</taxon>
        <taxon>Alphaproteobacteria</taxon>
        <taxon>Sphingomonadales</taxon>
        <taxon>Sphingomonadaceae</taxon>
        <taxon>Sphingopyxis</taxon>
    </lineage>
</organism>
<dbReference type="EMBL" id="CP013344">
    <property type="protein sequence ID" value="AMU89907.1"/>
    <property type="molecule type" value="Genomic_DNA"/>
</dbReference>